<dbReference type="RefSeq" id="WP_318107754.1">
    <property type="nucleotide sequence ID" value="NZ_CP137573.1"/>
</dbReference>
<protein>
    <submittedName>
        <fullName evidence="1">DUF3574 domain-containing protein</fullName>
    </submittedName>
</protein>
<reference evidence="1 2" key="1">
    <citation type="submission" date="2023-10" db="EMBL/GenBank/DDBJ databases">
        <title>The genome sequence of Streptomyces sp. HUAS YS2.</title>
        <authorList>
            <person name="Mo P."/>
        </authorList>
    </citation>
    <scope>NUCLEOTIDE SEQUENCE [LARGE SCALE GENOMIC DNA]</scope>
    <source>
        <strain evidence="1 2">HUAS YS2</strain>
    </source>
</reference>
<dbReference type="InterPro" id="IPR021957">
    <property type="entry name" value="DUF3574"/>
</dbReference>
<dbReference type="EMBL" id="CP137573">
    <property type="protein sequence ID" value="WOX25287.1"/>
    <property type="molecule type" value="Genomic_DNA"/>
</dbReference>
<accession>A0ABZ0M0Q8</accession>
<evidence type="ECO:0000313" key="1">
    <source>
        <dbReference type="EMBL" id="WOX25287.1"/>
    </source>
</evidence>
<evidence type="ECO:0000313" key="2">
    <source>
        <dbReference type="Proteomes" id="UP001301731"/>
    </source>
</evidence>
<dbReference type="Pfam" id="PF12098">
    <property type="entry name" value="DUF3574"/>
    <property type="match status" value="1"/>
</dbReference>
<organism evidence="1 2">
    <name type="scientific">Streptomyces solicathayae</name>
    <dbReference type="NCBI Taxonomy" id="3081768"/>
    <lineage>
        <taxon>Bacteria</taxon>
        <taxon>Bacillati</taxon>
        <taxon>Actinomycetota</taxon>
        <taxon>Actinomycetes</taxon>
        <taxon>Kitasatosporales</taxon>
        <taxon>Streptomycetaceae</taxon>
        <taxon>Streptomyces</taxon>
    </lineage>
</organism>
<name>A0ABZ0M0Q8_9ACTN</name>
<keyword evidence="2" id="KW-1185">Reference proteome</keyword>
<proteinExistence type="predicted"/>
<sequence length="168" mass="18116">MAHTPSPARTRTRTRLALGVAGLLLLGGAPAAYATLGSEPAAPSAPGSAATSAAPALRGEAYRETRLLFGTERPDGGPAVTDAQFMAFVDREVTPRFPDGLTVQEGRGQWRDQSGTIERERSYELILLYPAVEAKLRDPGIEQVREAYKKAYTQESVGRLDEPTRADF</sequence>
<gene>
    <name evidence="1" type="ORF">R2D22_29495</name>
</gene>
<dbReference type="Proteomes" id="UP001301731">
    <property type="component" value="Chromosome"/>
</dbReference>